<evidence type="ECO:0000256" key="2">
    <source>
        <dbReference type="ARBA" id="ARBA00008445"/>
    </source>
</evidence>
<dbReference type="NCBIfam" id="TIGR00810">
    <property type="entry name" value="secG"/>
    <property type="match status" value="1"/>
</dbReference>
<gene>
    <name evidence="10" type="primary">secG</name>
    <name evidence="10" type="ORF">COU89_01380</name>
</gene>
<comment type="subcellular location">
    <subcellularLocation>
        <location evidence="9">Cell membrane</location>
        <topology evidence="9">Multi-pass membrane protein</topology>
    </subcellularLocation>
    <subcellularLocation>
        <location evidence="1">Membrane</location>
        <topology evidence="1">Multi-pass membrane protein</topology>
    </subcellularLocation>
</comment>
<name>A0A2M8KV30_9BACT</name>
<evidence type="ECO:0000256" key="7">
    <source>
        <dbReference type="ARBA" id="ARBA00023010"/>
    </source>
</evidence>
<evidence type="ECO:0000256" key="6">
    <source>
        <dbReference type="ARBA" id="ARBA00022989"/>
    </source>
</evidence>
<dbReference type="GO" id="GO:0005886">
    <property type="term" value="C:plasma membrane"/>
    <property type="evidence" value="ECO:0007669"/>
    <property type="project" value="UniProtKB-SubCell"/>
</dbReference>
<comment type="function">
    <text evidence="9">Involved in protein export. Participates in an early event of protein translocation.</text>
</comment>
<evidence type="ECO:0000256" key="3">
    <source>
        <dbReference type="ARBA" id="ARBA00022448"/>
    </source>
</evidence>
<keyword evidence="4 9" id="KW-0812">Transmembrane</keyword>
<proteinExistence type="inferred from homology"/>
<dbReference type="Pfam" id="PF03840">
    <property type="entry name" value="SecG"/>
    <property type="match status" value="1"/>
</dbReference>
<comment type="caution">
    <text evidence="9">Lacks conserved residue(s) required for the propagation of feature annotation.</text>
</comment>
<dbReference type="AlphaFoldDB" id="A0A2M8KV30"/>
<keyword evidence="9" id="KW-1003">Cell membrane</keyword>
<keyword evidence="6 9" id="KW-1133">Transmembrane helix</keyword>
<dbReference type="Proteomes" id="UP000231569">
    <property type="component" value="Unassembled WGS sequence"/>
</dbReference>
<evidence type="ECO:0000256" key="4">
    <source>
        <dbReference type="ARBA" id="ARBA00022692"/>
    </source>
</evidence>
<evidence type="ECO:0000256" key="9">
    <source>
        <dbReference type="RuleBase" id="RU365087"/>
    </source>
</evidence>
<dbReference type="InterPro" id="IPR004692">
    <property type="entry name" value="SecG"/>
</dbReference>
<keyword evidence="5 9" id="KW-0653">Protein transport</keyword>
<evidence type="ECO:0000256" key="1">
    <source>
        <dbReference type="ARBA" id="ARBA00004141"/>
    </source>
</evidence>
<keyword evidence="8 9" id="KW-0472">Membrane</keyword>
<dbReference type="GO" id="GO:0009306">
    <property type="term" value="P:protein secretion"/>
    <property type="evidence" value="ECO:0007669"/>
    <property type="project" value="UniProtKB-UniRule"/>
</dbReference>
<evidence type="ECO:0000256" key="8">
    <source>
        <dbReference type="ARBA" id="ARBA00023136"/>
    </source>
</evidence>
<sequence>MKIFLLVIYLIDAVAVILLILSQGRGGGMGSAWGGSTESFSTRRGVERLTFIATILSVSLFLVLSIVNLFV</sequence>
<accession>A0A2M8KV30</accession>
<comment type="similarity">
    <text evidence="2 9">Belongs to the SecG family.</text>
</comment>
<keyword evidence="3 9" id="KW-0813">Transport</keyword>
<keyword evidence="7 9" id="KW-0811">Translocation</keyword>
<evidence type="ECO:0000256" key="5">
    <source>
        <dbReference type="ARBA" id="ARBA00022927"/>
    </source>
</evidence>
<dbReference type="EMBL" id="PFEE01000030">
    <property type="protein sequence ID" value="PJE63784.1"/>
    <property type="molecule type" value="Genomic_DNA"/>
</dbReference>
<dbReference type="GO" id="GO:0015450">
    <property type="term" value="F:protein-transporting ATPase activity"/>
    <property type="evidence" value="ECO:0007669"/>
    <property type="project" value="UniProtKB-UniRule"/>
</dbReference>
<protein>
    <recommendedName>
        <fullName evidence="9">Protein-export membrane protein SecG</fullName>
    </recommendedName>
</protein>
<evidence type="ECO:0000313" key="11">
    <source>
        <dbReference type="Proteomes" id="UP000231569"/>
    </source>
</evidence>
<evidence type="ECO:0000313" key="10">
    <source>
        <dbReference type="EMBL" id="PJE63784.1"/>
    </source>
</evidence>
<reference evidence="11" key="1">
    <citation type="submission" date="2017-09" db="EMBL/GenBank/DDBJ databases">
        <title>Depth-based differentiation of microbial function through sediment-hosted aquifers and enrichment of novel symbionts in the deep terrestrial subsurface.</title>
        <authorList>
            <person name="Probst A.J."/>
            <person name="Ladd B."/>
            <person name="Jarett J.K."/>
            <person name="Geller-Mcgrath D.E."/>
            <person name="Sieber C.M.K."/>
            <person name="Emerson J.B."/>
            <person name="Anantharaman K."/>
            <person name="Thomas B.C."/>
            <person name="Malmstrom R."/>
            <person name="Stieglmeier M."/>
            <person name="Klingl A."/>
            <person name="Woyke T."/>
            <person name="Ryan C.M."/>
            <person name="Banfield J.F."/>
        </authorList>
    </citation>
    <scope>NUCLEOTIDE SEQUENCE [LARGE SCALE GENOMIC DNA]</scope>
</reference>
<organism evidence="10 11">
    <name type="scientific">Candidatus Roizmanbacteria bacterium CG10_big_fil_rev_8_21_14_0_10_45_7</name>
    <dbReference type="NCBI Taxonomy" id="1974854"/>
    <lineage>
        <taxon>Bacteria</taxon>
        <taxon>Candidatus Roizmaniibacteriota</taxon>
    </lineage>
</organism>
<feature type="transmembrane region" description="Helical" evidence="9">
    <location>
        <begin position="50"/>
        <end position="70"/>
    </location>
</feature>
<comment type="caution">
    <text evidence="10">The sequence shown here is derived from an EMBL/GenBank/DDBJ whole genome shotgun (WGS) entry which is preliminary data.</text>
</comment>